<protein>
    <submittedName>
        <fullName evidence="2">Uncharacterized protein</fullName>
    </submittedName>
</protein>
<evidence type="ECO:0000313" key="2">
    <source>
        <dbReference type="EMBL" id="KAJ8404168.1"/>
    </source>
</evidence>
<reference evidence="2" key="1">
    <citation type="journal article" date="2023" name="Science">
        <title>Genome structures resolve the early diversification of teleost fishes.</title>
        <authorList>
            <person name="Parey E."/>
            <person name="Louis A."/>
            <person name="Montfort J."/>
            <person name="Bouchez O."/>
            <person name="Roques C."/>
            <person name="Iampietro C."/>
            <person name="Lluch J."/>
            <person name="Castinel A."/>
            <person name="Donnadieu C."/>
            <person name="Desvignes T."/>
            <person name="Floi Bucao C."/>
            <person name="Jouanno E."/>
            <person name="Wen M."/>
            <person name="Mejri S."/>
            <person name="Dirks R."/>
            <person name="Jansen H."/>
            <person name="Henkel C."/>
            <person name="Chen W.J."/>
            <person name="Zahm M."/>
            <person name="Cabau C."/>
            <person name="Klopp C."/>
            <person name="Thompson A.W."/>
            <person name="Robinson-Rechavi M."/>
            <person name="Braasch I."/>
            <person name="Lecointre G."/>
            <person name="Bobe J."/>
            <person name="Postlethwait J.H."/>
            <person name="Berthelot C."/>
            <person name="Roest Crollius H."/>
            <person name="Guiguen Y."/>
        </authorList>
    </citation>
    <scope>NUCLEOTIDE SEQUENCE</scope>
    <source>
        <strain evidence="2">NC1722</strain>
    </source>
</reference>
<proteinExistence type="predicted"/>
<gene>
    <name evidence="2" type="ORF">AAFF_G00339410</name>
</gene>
<sequence length="118" mass="12590">MKSAPNCGDLQPIAQAPWQPRPPLSTVVTAAGLSGNLGSDFQPVARALWLVRRSLKPSLLSAHLSDLAARCALSAGSVAGNHFRLSASPLASRAEPPLTVKASDFTWAFLWVCSWRCH</sequence>
<dbReference type="EMBL" id="JAINUG010000054">
    <property type="protein sequence ID" value="KAJ8404168.1"/>
    <property type="molecule type" value="Genomic_DNA"/>
</dbReference>
<dbReference type="AlphaFoldDB" id="A0AAD7SKH0"/>
<accession>A0AAD7SKH0</accession>
<comment type="caution">
    <text evidence="2">The sequence shown here is derived from an EMBL/GenBank/DDBJ whole genome shotgun (WGS) entry which is preliminary data.</text>
</comment>
<name>A0AAD7SKH0_9TELE</name>
<keyword evidence="3" id="KW-1185">Reference proteome</keyword>
<evidence type="ECO:0000313" key="3">
    <source>
        <dbReference type="Proteomes" id="UP001221898"/>
    </source>
</evidence>
<feature type="region of interest" description="Disordered" evidence="1">
    <location>
        <begin position="1"/>
        <end position="21"/>
    </location>
</feature>
<evidence type="ECO:0000256" key="1">
    <source>
        <dbReference type="SAM" id="MobiDB-lite"/>
    </source>
</evidence>
<dbReference type="Proteomes" id="UP001221898">
    <property type="component" value="Unassembled WGS sequence"/>
</dbReference>
<organism evidence="2 3">
    <name type="scientific">Aldrovandia affinis</name>
    <dbReference type="NCBI Taxonomy" id="143900"/>
    <lineage>
        <taxon>Eukaryota</taxon>
        <taxon>Metazoa</taxon>
        <taxon>Chordata</taxon>
        <taxon>Craniata</taxon>
        <taxon>Vertebrata</taxon>
        <taxon>Euteleostomi</taxon>
        <taxon>Actinopterygii</taxon>
        <taxon>Neopterygii</taxon>
        <taxon>Teleostei</taxon>
        <taxon>Notacanthiformes</taxon>
        <taxon>Halosauridae</taxon>
        <taxon>Aldrovandia</taxon>
    </lineage>
</organism>